<sequence length="310" mass="31514">MTAVGFIGVGAMGEPMARRVQETGHDVLVWTRRPERARQLQDAGLATGTLEEVAARPVLVSCLRDAAAVREVFLDDGPGALALQAGLVIEHATVDPATSREVAATLGARGIHYVDAPVSGGPAGAADGTLVTMCGGTDEAIAAARLILKATCGRIVPVGGPGAGVAVKLVNQLLVAAHSVAAAEAAALVRVLGIDPDVALDALMGGWAASRRLELQFTDAVRGQNAPDGACLEKFLEVLDLVDGALDGSGIFSALMPGVRRTWEAAAAAHPEGSFAALTEAYGREQGGTAQGRRTTPQAKSEISGGSSSQ</sequence>
<dbReference type="SUPFAM" id="SSF48179">
    <property type="entry name" value="6-phosphogluconate dehydrogenase C-terminal domain-like"/>
    <property type="match status" value="1"/>
</dbReference>
<dbReference type="Proteomes" id="UP000256727">
    <property type="component" value="Unassembled WGS sequence"/>
</dbReference>
<evidence type="ECO:0000256" key="1">
    <source>
        <dbReference type="ARBA" id="ARBA00009080"/>
    </source>
</evidence>
<feature type="region of interest" description="Disordered" evidence="5">
    <location>
        <begin position="284"/>
        <end position="310"/>
    </location>
</feature>
<keyword evidence="9" id="KW-1185">Reference proteome</keyword>
<dbReference type="AlphaFoldDB" id="A0A3D9LGM4"/>
<dbReference type="GO" id="GO:0050661">
    <property type="term" value="F:NADP binding"/>
    <property type="evidence" value="ECO:0007669"/>
    <property type="project" value="InterPro"/>
</dbReference>
<dbReference type="EMBL" id="QREH01000001">
    <property type="protein sequence ID" value="REE04243.1"/>
    <property type="molecule type" value="Genomic_DNA"/>
</dbReference>
<protein>
    <submittedName>
        <fullName evidence="8">3-hydroxyisobutyrate dehydrogenase/2-hydroxy-3-oxopropionate reductase</fullName>
    </submittedName>
</protein>
<dbReference type="SUPFAM" id="SSF51735">
    <property type="entry name" value="NAD(P)-binding Rossmann-fold domains"/>
    <property type="match status" value="1"/>
</dbReference>
<comment type="caution">
    <text evidence="8">The sequence shown here is derived from an EMBL/GenBank/DDBJ whole genome shotgun (WGS) entry which is preliminary data.</text>
</comment>
<dbReference type="InterPro" id="IPR008927">
    <property type="entry name" value="6-PGluconate_DH-like_C_sf"/>
</dbReference>
<organism evidence="8 9">
    <name type="scientific">Citricoccus muralis</name>
    <dbReference type="NCBI Taxonomy" id="169134"/>
    <lineage>
        <taxon>Bacteria</taxon>
        <taxon>Bacillati</taxon>
        <taxon>Actinomycetota</taxon>
        <taxon>Actinomycetes</taxon>
        <taxon>Micrococcales</taxon>
        <taxon>Micrococcaceae</taxon>
        <taxon>Citricoccus</taxon>
    </lineage>
</organism>
<accession>A0A3D9LGM4</accession>
<evidence type="ECO:0000256" key="4">
    <source>
        <dbReference type="PIRSR" id="PIRSR000103-1"/>
    </source>
</evidence>
<dbReference type="InterPro" id="IPR015815">
    <property type="entry name" value="HIBADH-related"/>
</dbReference>
<dbReference type="InterPro" id="IPR029154">
    <property type="entry name" value="HIBADH-like_NADP-bd"/>
</dbReference>
<evidence type="ECO:0000256" key="5">
    <source>
        <dbReference type="SAM" id="MobiDB-lite"/>
    </source>
</evidence>
<evidence type="ECO:0000313" key="9">
    <source>
        <dbReference type="Proteomes" id="UP000256727"/>
    </source>
</evidence>
<feature type="domain" description="6-phosphogluconate dehydrogenase NADP-binding" evidence="6">
    <location>
        <begin position="4"/>
        <end position="156"/>
    </location>
</feature>
<dbReference type="PANTHER" id="PTHR43060:SF15">
    <property type="entry name" value="3-HYDROXYISOBUTYRATE DEHYDROGENASE-LIKE 1, MITOCHONDRIAL-RELATED"/>
    <property type="match status" value="1"/>
</dbReference>
<evidence type="ECO:0000313" key="8">
    <source>
        <dbReference type="EMBL" id="REE04243.1"/>
    </source>
</evidence>
<dbReference type="GO" id="GO:0051287">
    <property type="term" value="F:NAD binding"/>
    <property type="evidence" value="ECO:0007669"/>
    <property type="project" value="InterPro"/>
</dbReference>
<evidence type="ECO:0000256" key="3">
    <source>
        <dbReference type="ARBA" id="ARBA00023027"/>
    </source>
</evidence>
<comment type="similarity">
    <text evidence="1">Belongs to the HIBADH-related family.</text>
</comment>
<dbReference type="GO" id="GO:0016491">
    <property type="term" value="F:oxidoreductase activity"/>
    <property type="evidence" value="ECO:0007669"/>
    <property type="project" value="UniProtKB-KW"/>
</dbReference>
<evidence type="ECO:0000259" key="6">
    <source>
        <dbReference type="Pfam" id="PF03446"/>
    </source>
</evidence>
<keyword evidence="2" id="KW-0560">Oxidoreductase</keyword>
<feature type="active site" evidence="4">
    <location>
        <position position="168"/>
    </location>
</feature>
<dbReference type="InterPro" id="IPR006115">
    <property type="entry name" value="6PGDH_NADP-bd"/>
</dbReference>
<proteinExistence type="inferred from homology"/>
<name>A0A3D9LGM4_9MICC</name>
<dbReference type="Gene3D" id="1.10.1040.10">
    <property type="entry name" value="N-(1-d-carboxylethyl)-l-norvaline Dehydrogenase, domain 2"/>
    <property type="match status" value="1"/>
</dbReference>
<dbReference type="RefSeq" id="WP_115932213.1">
    <property type="nucleotide sequence ID" value="NZ_QREH01000001.1"/>
</dbReference>
<dbReference type="Pfam" id="PF03446">
    <property type="entry name" value="NAD_binding_2"/>
    <property type="match status" value="1"/>
</dbReference>
<dbReference type="InterPro" id="IPR036291">
    <property type="entry name" value="NAD(P)-bd_dom_sf"/>
</dbReference>
<feature type="compositionally biased region" description="Polar residues" evidence="5">
    <location>
        <begin position="292"/>
        <end position="310"/>
    </location>
</feature>
<dbReference type="OrthoDB" id="3185659at2"/>
<feature type="domain" description="3-hydroxyisobutyrate dehydrogenase-like NAD-binding" evidence="7">
    <location>
        <begin position="162"/>
        <end position="271"/>
    </location>
</feature>
<keyword evidence="3" id="KW-0520">NAD</keyword>
<reference evidence="8 9" key="1">
    <citation type="submission" date="2018-07" db="EMBL/GenBank/DDBJ databases">
        <title>Sequencing the genomes of 1000 actinobacteria strains.</title>
        <authorList>
            <person name="Klenk H.-P."/>
        </authorList>
    </citation>
    <scope>NUCLEOTIDE SEQUENCE [LARGE SCALE GENOMIC DNA]</scope>
    <source>
        <strain evidence="8 9">DSM 14442</strain>
    </source>
</reference>
<evidence type="ECO:0000256" key="2">
    <source>
        <dbReference type="ARBA" id="ARBA00023002"/>
    </source>
</evidence>
<evidence type="ECO:0000259" key="7">
    <source>
        <dbReference type="Pfam" id="PF14833"/>
    </source>
</evidence>
<dbReference type="Pfam" id="PF14833">
    <property type="entry name" value="NAD_binding_11"/>
    <property type="match status" value="1"/>
</dbReference>
<dbReference type="InterPro" id="IPR013328">
    <property type="entry name" value="6PGD_dom2"/>
</dbReference>
<dbReference type="Gene3D" id="3.40.50.720">
    <property type="entry name" value="NAD(P)-binding Rossmann-like Domain"/>
    <property type="match status" value="1"/>
</dbReference>
<dbReference type="PANTHER" id="PTHR43060">
    <property type="entry name" value="3-HYDROXYISOBUTYRATE DEHYDROGENASE-LIKE 1, MITOCHONDRIAL-RELATED"/>
    <property type="match status" value="1"/>
</dbReference>
<gene>
    <name evidence="8" type="ORF">C8E99_2070</name>
</gene>
<dbReference type="PIRSF" id="PIRSF000103">
    <property type="entry name" value="HIBADH"/>
    <property type="match status" value="1"/>
</dbReference>